<dbReference type="GO" id="GO:0004467">
    <property type="term" value="F:long-chain fatty acid-CoA ligase activity"/>
    <property type="evidence" value="ECO:0007669"/>
    <property type="project" value="UniProtKB-EC"/>
</dbReference>
<keyword evidence="3" id="KW-1185">Reference proteome</keyword>
<gene>
    <name evidence="2" type="ORF">BkAM31D_07565</name>
</gene>
<dbReference type="InterPro" id="IPR050237">
    <property type="entry name" value="ATP-dep_AMP-bd_enzyme"/>
</dbReference>
<sequence>MSIEGNNNFSAVIRRWAELTPEKEVIVYQDQRITYKQLHDRISELAQGFLNLGVRKGDVVAVLLYNCSEFLEVYFAANRIGAVFLPLNFRLAAEEIAYVLDNAEAKVIVTEGDFHEQVDSIKGELPNLHYYVSLSSSTKSRWLNYYILVNENMGAVIHDENVELDDLNRLMYTSGTTSRPKGVIITNENLYWKNIAHIWEFNITPEDKTLITGPLYHVGGLDLTGIGTIYRGGSVVIMRKFDPIDLLEIIDKERPTNVWLAPAMLNMILQQENSGNYNLDSIRYIIAGGEKMPEQLIQKVFTIFRNTRFCDAYGLTETVSGDTFMPQDKTFEKLGSVGRPCLHLDIRIVNSYWEEVNTGELGEIALKGPKVAKGYWKNEEATKKAFRGGWFNTGDIGYLDEDGYLYVVDRKKDMIISGGENIASLEIERVLYQHTDVLEAAVVAIPHEKWGRFRKLIS</sequence>
<dbReference type="InterPro" id="IPR000873">
    <property type="entry name" value="AMP-dep_synth/lig_dom"/>
</dbReference>
<dbReference type="Gene3D" id="3.40.50.12780">
    <property type="entry name" value="N-terminal domain of ligase-like"/>
    <property type="match status" value="1"/>
</dbReference>
<name>A0A1X9M8F3_9BACI</name>
<reference evidence="2 3" key="1">
    <citation type="submission" date="2017-04" db="EMBL/GenBank/DDBJ databases">
        <title>Bacillus krulwichiae AM31D Genome sequencing and assembly.</title>
        <authorList>
            <person name="Krulwich T.A."/>
            <person name="Anastor L."/>
            <person name="Ehrlich R."/>
            <person name="Ehrlich G.D."/>
            <person name="Janto B."/>
        </authorList>
    </citation>
    <scope>NUCLEOTIDE SEQUENCE [LARGE SCALE GENOMIC DNA]</scope>
    <source>
        <strain evidence="2 3">AM31D</strain>
    </source>
</reference>
<proteinExistence type="predicted"/>
<dbReference type="PANTHER" id="PTHR43767">
    <property type="entry name" value="LONG-CHAIN-FATTY-ACID--COA LIGASE"/>
    <property type="match status" value="1"/>
</dbReference>
<dbReference type="KEGG" id="bkw:BkAM31D_07565"/>
<dbReference type="SUPFAM" id="SSF56801">
    <property type="entry name" value="Acetyl-CoA synthetase-like"/>
    <property type="match status" value="1"/>
</dbReference>
<dbReference type="CDD" id="cd17631">
    <property type="entry name" value="FACL_FadD13-like"/>
    <property type="match status" value="1"/>
</dbReference>
<dbReference type="EMBL" id="CP020814">
    <property type="protein sequence ID" value="ARK29729.1"/>
    <property type="molecule type" value="Genomic_DNA"/>
</dbReference>
<feature type="domain" description="AMP-dependent synthetase/ligase" evidence="1">
    <location>
        <begin position="14"/>
        <end position="376"/>
    </location>
</feature>
<dbReference type="InterPro" id="IPR042099">
    <property type="entry name" value="ANL_N_sf"/>
</dbReference>
<evidence type="ECO:0000313" key="3">
    <source>
        <dbReference type="Proteomes" id="UP000193006"/>
    </source>
</evidence>
<dbReference type="RefSeq" id="WP_218970370.1">
    <property type="nucleotide sequence ID" value="NZ_CP020814.1"/>
</dbReference>
<protein>
    <submittedName>
        <fullName evidence="2">Long-chain-fatty-acid--CoA ligase FadD13</fullName>
        <ecNumber evidence="2">6.2.1.3</ecNumber>
    </submittedName>
</protein>
<dbReference type="PANTHER" id="PTHR43767:SF1">
    <property type="entry name" value="NONRIBOSOMAL PEPTIDE SYNTHASE PES1 (EUROFUNG)-RELATED"/>
    <property type="match status" value="1"/>
</dbReference>
<dbReference type="Pfam" id="PF00501">
    <property type="entry name" value="AMP-binding"/>
    <property type="match status" value="1"/>
</dbReference>
<evidence type="ECO:0000313" key="2">
    <source>
        <dbReference type="EMBL" id="ARK29729.1"/>
    </source>
</evidence>
<dbReference type="STRING" id="199441.BkAM31D_07565"/>
<evidence type="ECO:0000259" key="1">
    <source>
        <dbReference type="Pfam" id="PF00501"/>
    </source>
</evidence>
<dbReference type="Proteomes" id="UP000193006">
    <property type="component" value="Chromosome"/>
</dbReference>
<keyword evidence="2" id="KW-0436">Ligase</keyword>
<dbReference type="EC" id="6.2.1.3" evidence="2"/>
<accession>A0A1X9M8F3</accession>
<dbReference type="PROSITE" id="PS00455">
    <property type="entry name" value="AMP_BINDING"/>
    <property type="match status" value="1"/>
</dbReference>
<dbReference type="InterPro" id="IPR045851">
    <property type="entry name" value="AMP-bd_C_sf"/>
</dbReference>
<dbReference type="AlphaFoldDB" id="A0A1X9M8F3"/>
<dbReference type="Gene3D" id="3.30.300.30">
    <property type="match status" value="1"/>
</dbReference>
<dbReference type="InterPro" id="IPR020845">
    <property type="entry name" value="AMP-binding_CS"/>
</dbReference>
<organism evidence="2 3">
    <name type="scientific">Halalkalibacter krulwichiae</name>
    <dbReference type="NCBI Taxonomy" id="199441"/>
    <lineage>
        <taxon>Bacteria</taxon>
        <taxon>Bacillati</taxon>
        <taxon>Bacillota</taxon>
        <taxon>Bacilli</taxon>
        <taxon>Bacillales</taxon>
        <taxon>Bacillaceae</taxon>
        <taxon>Halalkalibacter</taxon>
    </lineage>
</organism>